<evidence type="ECO:0000313" key="2">
    <source>
        <dbReference type="Proteomes" id="UP000054928"/>
    </source>
</evidence>
<evidence type="ECO:0000313" key="1">
    <source>
        <dbReference type="EMBL" id="CEG45852.1"/>
    </source>
</evidence>
<proteinExistence type="predicted"/>
<keyword evidence="2" id="KW-1185">Reference proteome</keyword>
<protein>
    <submittedName>
        <fullName evidence="1">Uncharacterized protein</fullName>
    </submittedName>
</protein>
<dbReference type="EMBL" id="CCYD01001682">
    <property type="protein sequence ID" value="CEG45852.1"/>
    <property type="molecule type" value="Genomic_DNA"/>
</dbReference>
<dbReference type="GeneID" id="36397180"/>
<accession>A0A0P1AW99</accession>
<sequence length="70" mass="7770">MHHNGQHHPRENNIPPALLAKYGVFLLHNNFSSSSDITTRPSIKKGLALLNKTSQDALPPSQISSVELYH</sequence>
<dbReference type="RefSeq" id="XP_024582221.1">
    <property type="nucleotide sequence ID" value="XM_024716642.1"/>
</dbReference>
<dbReference type="AlphaFoldDB" id="A0A0P1AW99"/>
<dbReference type="Proteomes" id="UP000054928">
    <property type="component" value="Unassembled WGS sequence"/>
</dbReference>
<reference evidence="2" key="1">
    <citation type="submission" date="2014-09" db="EMBL/GenBank/DDBJ databases">
        <authorList>
            <person name="Sharma Rahul"/>
            <person name="Thines Marco"/>
        </authorList>
    </citation>
    <scope>NUCLEOTIDE SEQUENCE [LARGE SCALE GENOMIC DNA]</scope>
</reference>
<organism evidence="1 2">
    <name type="scientific">Plasmopara halstedii</name>
    <name type="common">Downy mildew of sunflower</name>
    <dbReference type="NCBI Taxonomy" id="4781"/>
    <lineage>
        <taxon>Eukaryota</taxon>
        <taxon>Sar</taxon>
        <taxon>Stramenopiles</taxon>
        <taxon>Oomycota</taxon>
        <taxon>Peronosporomycetes</taxon>
        <taxon>Peronosporales</taxon>
        <taxon>Peronosporaceae</taxon>
        <taxon>Plasmopara</taxon>
    </lineage>
</organism>
<name>A0A0P1AW99_PLAHL</name>